<evidence type="ECO:0000313" key="2">
    <source>
        <dbReference type="EMBL" id="GGC49267.1"/>
    </source>
</evidence>
<keyword evidence="3" id="KW-1185">Reference proteome</keyword>
<reference evidence="3" key="1">
    <citation type="journal article" date="2019" name="Int. J. Syst. Evol. Microbiol.">
        <title>The Global Catalogue of Microorganisms (GCM) 10K type strain sequencing project: providing services to taxonomists for standard genome sequencing and annotation.</title>
        <authorList>
            <consortium name="The Broad Institute Genomics Platform"/>
            <consortium name="The Broad Institute Genome Sequencing Center for Infectious Disease"/>
            <person name="Wu L."/>
            <person name="Ma J."/>
        </authorList>
    </citation>
    <scope>NUCLEOTIDE SEQUENCE [LARGE SCALE GENOMIC DNA]</scope>
    <source>
        <strain evidence="3">CGMCC 1.12479</strain>
    </source>
</reference>
<accession>A0ABQ1MYS2</accession>
<comment type="caution">
    <text evidence="2">The sequence shown here is derived from an EMBL/GenBank/DDBJ whole genome shotgun (WGS) entry which is preliminary data.</text>
</comment>
<dbReference type="InterPro" id="IPR036249">
    <property type="entry name" value="Thioredoxin-like_sf"/>
</dbReference>
<organism evidence="2 3">
    <name type="scientific">Belliella aquatica</name>
    <dbReference type="NCBI Taxonomy" id="1323734"/>
    <lineage>
        <taxon>Bacteria</taxon>
        <taxon>Pseudomonadati</taxon>
        <taxon>Bacteroidota</taxon>
        <taxon>Cytophagia</taxon>
        <taxon>Cytophagales</taxon>
        <taxon>Cyclobacteriaceae</taxon>
        <taxon>Belliella</taxon>
    </lineage>
</organism>
<dbReference type="Pfam" id="PF13905">
    <property type="entry name" value="Thioredoxin_8"/>
    <property type="match status" value="1"/>
</dbReference>
<evidence type="ECO:0000313" key="3">
    <source>
        <dbReference type="Proteomes" id="UP000635885"/>
    </source>
</evidence>
<evidence type="ECO:0000259" key="1">
    <source>
        <dbReference type="PROSITE" id="PS51352"/>
    </source>
</evidence>
<dbReference type="SUPFAM" id="SSF52833">
    <property type="entry name" value="Thioredoxin-like"/>
    <property type="match status" value="1"/>
</dbReference>
<dbReference type="PROSITE" id="PS51352">
    <property type="entry name" value="THIOREDOXIN_2"/>
    <property type="match status" value="1"/>
</dbReference>
<proteinExistence type="predicted"/>
<dbReference type="RefSeq" id="WP_188443888.1">
    <property type="nucleotide sequence ID" value="NZ_BMFD01000013.1"/>
</dbReference>
<dbReference type="Gene3D" id="3.40.30.10">
    <property type="entry name" value="Glutaredoxin"/>
    <property type="match status" value="1"/>
</dbReference>
<dbReference type="EMBL" id="BMFD01000013">
    <property type="protein sequence ID" value="GGC49267.1"/>
    <property type="molecule type" value="Genomic_DNA"/>
</dbReference>
<protein>
    <recommendedName>
        <fullName evidence="1">Thioredoxin domain-containing protein</fullName>
    </recommendedName>
</protein>
<dbReference type="InterPro" id="IPR012336">
    <property type="entry name" value="Thioredoxin-like_fold"/>
</dbReference>
<gene>
    <name evidence="2" type="ORF">GCM10010993_29670</name>
</gene>
<dbReference type="Proteomes" id="UP000635885">
    <property type="component" value="Unassembled WGS sequence"/>
</dbReference>
<sequence>MKIKRYLLLILVFLNLSISGYGQDEKNAHLYGELYALEDRQHIRVKMWSDPFDFAQKRAASIDTLITVKQTSLLQGAINQRTKDFALEVDQANLPAWISFEDEAGIKRYGPYLLSKGDSIKIKIDQVESTVLFGGPSRYAFEMMHNLSQLVDRATFDQPSYLVYSSSNAFDQASATKVQDNNGQFRRKVLPVVSRVDRFAKMKSDLSVLEDEDFWTQVAFYKERTPAFVADAVMTEIISNLYIKVFYGFYGYYYRDLEEREPALKPQFEAFFKVKESEIDSYVSDFDPSFSPTYLKMQEYRMLAKSMISGKSVFEESGLEEKAALREAILTGHYLERKNILKFGIKDFGTFLQEVERPKFKKLLEPWYAASLPGIQVPEYPFLNEAGEEVSLRDFEGKIVLLNIWMTGCSACKFFNEDHFIRLKERYGEDKEVVLLALSLDRNEKIWKRSREMGTYAPDDTMHLWTGLSTNPTAHPYLSYFNISSAPQLQLIDQAGKLTGLGIADKTYEGISAEIEKLKSSNP</sequence>
<name>A0ABQ1MYS2_9BACT</name>
<feature type="domain" description="Thioredoxin" evidence="1">
    <location>
        <begin position="371"/>
        <end position="520"/>
    </location>
</feature>
<dbReference type="InterPro" id="IPR013766">
    <property type="entry name" value="Thioredoxin_domain"/>
</dbReference>